<dbReference type="InterPro" id="IPR037050">
    <property type="entry name" value="DUF1254_sf"/>
</dbReference>
<organism evidence="4 5">
    <name type="scientific">Alkalicaulis satelles</name>
    <dbReference type="NCBI Taxonomy" id="2609175"/>
    <lineage>
        <taxon>Bacteria</taxon>
        <taxon>Pseudomonadati</taxon>
        <taxon>Pseudomonadota</taxon>
        <taxon>Alphaproteobacteria</taxon>
        <taxon>Maricaulales</taxon>
        <taxon>Maricaulaceae</taxon>
        <taxon>Alkalicaulis</taxon>
    </lineage>
</organism>
<dbReference type="PANTHER" id="PTHR36509">
    <property type="entry name" value="BLL3101 PROTEIN"/>
    <property type="match status" value="1"/>
</dbReference>
<name>A0A5M6ZGQ9_9PROT</name>
<feature type="transmembrane region" description="Helical" evidence="1">
    <location>
        <begin position="51"/>
        <end position="73"/>
    </location>
</feature>
<evidence type="ECO:0000259" key="3">
    <source>
        <dbReference type="Pfam" id="PF06863"/>
    </source>
</evidence>
<dbReference type="EMBL" id="VWOJ01000002">
    <property type="protein sequence ID" value="KAA5803395.1"/>
    <property type="molecule type" value="Genomic_DNA"/>
</dbReference>
<dbReference type="SUPFAM" id="SSF160935">
    <property type="entry name" value="VPA0735-like"/>
    <property type="match status" value="1"/>
</dbReference>
<dbReference type="Proteomes" id="UP000325122">
    <property type="component" value="Unassembled WGS sequence"/>
</dbReference>
<dbReference type="PANTHER" id="PTHR36509:SF2">
    <property type="entry name" value="BLL3101 PROTEIN"/>
    <property type="match status" value="1"/>
</dbReference>
<proteinExistence type="predicted"/>
<dbReference type="InterPro" id="IPR010621">
    <property type="entry name" value="DUF1214"/>
</dbReference>
<dbReference type="Gene3D" id="2.60.120.600">
    <property type="entry name" value="Domain of unknown function DUF1214, C-terminal domain"/>
    <property type="match status" value="1"/>
</dbReference>
<evidence type="ECO:0000256" key="1">
    <source>
        <dbReference type="SAM" id="Phobius"/>
    </source>
</evidence>
<comment type="caution">
    <text evidence="4">The sequence shown here is derived from an EMBL/GenBank/DDBJ whole genome shotgun (WGS) entry which is preliminary data.</text>
</comment>
<keyword evidence="5" id="KW-1185">Reference proteome</keyword>
<keyword evidence="1" id="KW-0812">Transmembrane</keyword>
<keyword evidence="1" id="KW-1133">Transmembrane helix</keyword>
<sequence>MALQRHQADLEPGQLALVGLLVHHRADWAGAAPVSRLVRCSRAGEDAAMRYLGPVLVTLIVLAGAAAAGWVVLTRNPDGLSLRDLGQTAGEAYVFGYPLVLMEETRAVMLARLEAEGAVGPGAGGINTLHHRRDLPGAEDDSVVRPNLDTLYTIAWLDLSMGPAVLRWPDMGDRYWLLQVLDGWTDVAGSPGSRTAGSGPGLAFITGPGWDGPGLPGAVHVRSSTSMAWLIGRIEVAPGEDFAPVHALQDAISLTAAPPSGAVRPGDAGQRPPDTVEALAAYDYFTRLAALMAQNPARAQDAEMTARLAALGVDPQTGALDWRGHGLLARRVMGRGVAVARARLAEADRQPPGPQGWRTLTQGLGEYGTNYALRAGVAHIGLGANLAADAIYPNTTRDSAGRPLTGDHVYTLRFEPGAWPPADAFWSVTLYDAHGFLPHGVDGRHALGDRDGLAADADGGLTLWIAPERPADAPDSNWLPAPAGAPFALTARLYAPREAALSGAWIMPGVERGPASR</sequence>
<reference evidence="4 5" key="1">
    <citation type="submission" date="2019-09" db="EMBL/GenBank/DDBJ databases">
        <authorList>
            <person name="Kevbrin V."/>
            <person name="Grouzdev D.S."/>
        </authorList>
    </citation>
    <scope>NUCLEOTIDE SEQUENCE [LARGE SCALE GENOMIC DNA]</scope>
    <source>
        <strain evidence="4 5">G-192</strain>
    </source>
</reference>
<feature type="domain" description="DUF1254" evidence="3">
    <location>
        <begin position="126"/>
        <end position="255"/>
    </location>
</feature>
<feature type="domain" description="DUF1214" evidence="2">
    <location>
        <begin position="390"/>
        <end position="497"/>
    </location>
</feature>
<dbReference type="AlphaFoldDB" id="A0A5M6ZGQ9"/>
<dbReference type="Gene3D" id="2.60.40.1610">
    <property type="entry name" value="Domain of unknown function DUF1254"/>
    <property type="match status" value="1"/>
</dbReference>
<protein>
    <submittedName>
        <fullName evidence="4">DUF1254 domain-containing protein</fullName>
    </submittedName>
</protein>
<dbReference type="InterPro" id="IPR037049">
    <property type="entry name" value="DUF1214_C_sf"/>
</dbReference>
<gene>
    <name evidence="4" type="ORF">F1654_06185</name>
</gene>
<keyword evidence="1" id="KW-0472">Membrane</keyword>
<evidence type="ECO:0000313" key="5">
    <source>
        <dbReference type="Proteomes" id="UP000325122"/>
    </source>
</evidence>
<dbReference type="InterPro" id="IPR010679">
    <property type="entry name" value="DUF1254"/>
</dbReference>
<accession>A0A5M6ZGQ9</accession>
<dbReference type="Pfam" id="PF06742">
    <property type="entry name" value="DUF1214"/>
    <property type="match status" value="1"/>
</dbReference>
<evidence type="ECO:0000313" key="4">
    <source>
        <dbReference type="EMBL" id="KAA5803395.1"/>
    </source>
</evidence>
<dbReference type="Pfam" id="PF06863">
    <property type="entry name" value="DUF1254"/>
    <property type="match status" value="1"/>
</dbReference>
<evidence type="ECO:0000259" key="2">
    <source>
        <dbReference type="Pfam" id="PF06742"/>
    </source>
</evidence>